<sequence length="86" mass="9153">MDGILRLDIPVLTGLGYAAATNVLALLSPETLHEGDGSEHHAFKIRSSRCKVALVSNAGVKFFRSSFIVYPVPVLVQTPVSAVMTA</sequence>
<organism evidence="1 2">
    <name type="scientific">Microvirga vignae</name>
    <dbReference type="NCBI Taxonomy" id="1225564"/>
    <lineage>
        <taxon>Bacteria</taxon>
        <taxon>Pseudomonadati</taxon>
        <taxon>Pseudomonadota</taxon>
        <taxon>Alphaproteobacteria</taxon>
        <taxon>Hyphomicrobiales</taxon>
        <taxon>Methylobacteriaceae</taxon>
        <taxon>Microvirga</taxon>
    </lineage>
</organism>
<reference evidence="1 2" key="1">
    <citation type="submission" date="2015-05" db="EMBL/GenBank/DDBJ databases">
        <title>Draft genome sequence of Microvirga vignae strain BR3299, a novel nitrogen fixing bacteria isolated from Brazil semi-aired region.</title>
        <authorList>
            <person name="Zilli J.E."/>
            <person name="Passos S.R."/>
            <person name="Leite J."/>
            <person name="Baldani J.I."/>
            <person name="Xavier G.R."/>
            <person name="Rumjaneck N.G."/>
            <person name="Simoes-Araujo J.L."/>
        </authorList>
    </citation>
    <scope>NUCLEOTIDE SEQUENCE [LARGE SCALE GENOMIC DNA]</scope>
    <source>
        <strain evidence="1 2">BR3299</strain>
    </source>
</reference>
<protein>
    <submittedName>
        <fullName evidence="1">Uncharacterized protein</fullName>
    </submittedName>
</protein>
<dbReference type="AlphaFoldDB" id="A0A0H1R5C2"/>
<name>A0A0H1R5C2_9HYPH</name>
<dbReference type="EMBL" id="LCYG01000088">
    <property type="protein sequence ID" value="KLK90323.1"/>
    <property type="molecule type" value="Genomic_DNA"/>
</dbReference>
<evidence type="ECO:0000313" key="2">
    <source>
        <dbReference type="Proteomes" id="UP000035489"/>
    </source>
</evidence>
<gene>
    <name evidence="1" type="ORF">AA309_26480</name>
</gene>
<dbReference type="PATRIC" id="fig|1225564.3.peg.6888"/>
<accession>A0A0H1R5C2</accession>
<comment type="caution">
    <text evidence="1">The sequence shown here is derived from an EMBL/GenBank/DDBJ whole genome shotgun (WGS) entry which is preliminary data.</text>
</comment>
<dbReference type="Proteomes" id="UP000035489">
    <property type="component" value="Unassembled WGS sequence"/>
</dbReference>
<keyword evidence="2" id="KW-1185">Reference proteome</keyword>
<proteinExistence type="predicted"/>
<evidence type="ECO:0000313" key="1">
    <source>
        <dbReference type="EMBL" id="KLK90323.1"/>
    </source>
</evidence>